<comment type="subunit">
    <text evidence="9">Homodimer.</text>
</comment>
<protein>
    <recommendedName>
        <fullName evidence="9">UDP-glucose 4-epimerase</fullName>
        <ecNumber evidence="9">5.1.3.2</ecNumber>
    </recommendedName>
</protein>
<dbReference type="NCBIfam" id="TIGR01179">
    <property type="entry name" value="galE"/>
    <property type="match status" value="1"/>
</dbReference>
<comment type="catalytic activity">
    <reaction evidence="1">
        <text>UDP-N-acetyl-alpha-D-glucosamine = UDP-N-acetyl-alpha-D-galactosamine</text>
        <dbReference type="Rhea" id="RHEA:20517"/>
        <dbReference type="ChEBI" id="CHEBI:57705"/>
        <dbReference type="ChEBI" id="CHEBI:67138"/>
        <dbReference type="EC" id="5.1.3.7"/>
    </reaction>
</comment>
<sequence>MTITVLVTGGAGFIGSHCVVELVKEGFECIVLDNFSNSHPECLERVEKIVGKKIQYYKCDILDPAGMDKIFTSHNIEAVVHLAGLKAVGESCKIPLNYYHNNVTGSICLLQAMERHNVKNFVFSSSATVYGDPQYLPLDEKHPTGGCSNPYGSTKLVIEMILKDHVKAYQDFGVISLRYFNPVGAHDSGLIGEDPQGIPNNLMPFITQVAIGRREQLNVFGNDYDTPDGTGVRDYIHVVDLAIGHAFALKKLMEGYTGFQPYNLGTGNGNSVLQVIDAMQKAVGKEIPHKIAPRRPGDIASCYSDVSLVHKELGWKAERGLDSMCGDSWRFQETNPYGYKPPQQNGH</sequence>
<evidence type="ECO:0000256" key="2">
    <source>
        <dbReference type="ARBA" id="ARBA00000083"/>
    </source>
</evidence>
<dbReference type="Pfam" id="PF16363">
    <property type="entry name" value="GDP_Man_Dehyd"/>
    <property type="match status" value="1"/>
</dbReference>
<organism evidence="11 12">
    <name type="scientific">Clytia hemisphaerica</name>
    <dbReference type="NCBI Taxonomy" id="252671"/>
    <lineage>
        <taxon>Eukaryota</taxon>
        <taxon>Metazoa</taxon>
        <taxon>Cnidaria</taxon>
        <taxon>Hydrozoa</taxon>
        <taxon>Hydroidolina</taxon>
        <taxon>Leptothecata</taxon>
        <taxon>Obeliida</taxon>
        <taxon>Clytiidae</taxon>
        <taxon>Clytia</taxon>
    </lineage>
</organism>
<evidence type="ECO:0000313" key="11">
    <source>
        <dbReference type="EnsemblMetazoa" id="CLYHEMP019028.1"/>
    </source>
</evidence>
<dbReference type="RefSeq" id="XP_066912164.1">
    <property type="nucleotide sequence ID" value="XM_067056063.1"/>
</dbReference>
<dbReference type="EnsemblMetazoa" id="CLYHEMT019028.1">
    <property type="protein sequence ID" value="CLYHEMP019028.1"/>
    <property type="gene ID" value="CLYHEMG019028"/>
</dbReference>
<keyword evidence="12" id="KW-1185">Reference proteome</keyword>
<dbReference type="GeneID" id="136799354"/>
<dbReference type="EC" id="5.1.3.2" evidence="9"/>
<dbReference type="InterPro" id="IPR016040">
    <property type="entry name" value="NAD(P)-bd_dom"/>
</dbReference>
<evidence type="ECO:0000256" key="8">
    <source>
        <dbReference type="ARBA" id="ARBA00023235"/>
    </source>
</evidence>
<keyword evidence="8 9" id="KW-0413">Isomerase</keyword>
<comment type="pathway">
    <text evidence="5 9">Carbohydrate metabolism; galactose metabolism.</text>
</comment>
<evidence type="ECO:0000256" key="5">
    <source>
        <dbReference type="ARBA" id="ARBA00004947"/>
    </source>
</evidence>
<keyword evidence="7" id="KW-0299">Galactose metabolism</keyword>
<comment type="function">
    <text evidence="4">Catalyzes two distinct but analogous reactions: the reversible epimerization of UDP-glucose to UDP-galactose and the reversible epimerization of UDP-N-acetylglucosamine to UDP-N-acetylgalactosamine. The reaction with UDP-Gal plays a critical role in the Leloir pathway of galactose catabolism in which galactose is converted to the glycolytic intermediate glucose 6-phosphate. It contributes to the catabolism of dietary galactose and enables the endogenous biosynthesis of both UDP-Gal and UDP-GalNAc when exogenous sources are limited. Both UDP-sugar interconversions are important in the synthesis of glycoproteins and glycolipids.</text>
</comment>
<dbReference type="GO" id="GO:0003978">
    <property type="term" value="F:UDP-glucose 4-epimerase activity"/>
    <property type="evidence" value="ECO:0007669"/>
    <property type="project" value="UniProtKB-UniRule"/>
</dbReference>
<keyword evidence="6 9" id="KW-0520">NAD</keyword>
<evidence type="ECO:0000256" key="7">
    <source>
        <dbReference type="ARBA" id="ARBA00023144"/>
    </source>
</evidence>
<accession>A0A7M5XA23</accession>
<dbReference type="GO" id="GO:0033499">
    <property type="term" value="P:galactose catabolic process via UDP-galactose, Leloir pathway"/>
    <property type="evidence" value="ECO:0007669"/>
    <property type="project" value="TreeGrafter"/>
</dbReference>
<comment type="similarity">
    <text evidence="9">Belongs to the NAD(P)-dependent epimerase/dehydratase family.</text>
</comment>
<name>A0A7M5XA23_9CNID</name>
<dbReference type="InterPro" id="IPR036291">
    <property type="entry name" value="NAD(P)-bd_dom_sf"/>
</dbReference>
<dbReference type="UniPathway" id="UPA00214"/>
<evidence type="ECO:0000259" key="10">
    <source>
        <dbReference type="Pfam" id="PF16363"/>
    </source>
</evidence>
<evidence type="ECO:0000256" key="4">
    <source>
        <dbReference type="ARBA" id="ARBA00002760"/>
    </source>
</evidence>
<evidence type="ECO:0000313" key="12">
    <source>
        <dbReference type="Proteomes" id="UP000594262"/>
    </source>
</evidence>
<dbReference type="PANTHER" id="PTHR43725">
    <property type="entry name" value="UDP-GLUCOSE 4-EPIMERASE"/>
    <property type="match status" value="1"/>
</dbReference>
<comment type="catalytic activity">
    <reaction evidence="2 9">
        <text>UDP-alpha-D-glucose = UDP-alpha-D-galactose</text>
        <dbReference type="Rhea" id="RHEA:22168"/>
        <dbReference type="ChEBI" id="CHEBI:58885"/>
        <dbReference type="ChEBI" id="CHEBI:66914"/>
        <dbReference type="EC" id="5.1.3.2"/>
    </reaction>
</comment>
<dbReference type="Gene3D" id="3.40.50.720">
    <property type="entry name" value="NAD(P)-binding Rossmann-like Domain"/>
    <property type="match status" value="1"/>
</dbReference>
<dbReference type="GO" id="GO:0005829">
    <property type="term" value="C:cytosol"/>
    <property type="evidence" value="ECO:0007669"/>
    <property type="project" value="TreeGrafter"/>
</dbReference>
<reference evidence="11" key="1">
    <citation type="submission" date="2021-01" db="UniProtKB">
        <authorList>
            <consortium name="EnsemblMetazoa"/>
        </authorList>
    </citation>
    <scope>IDENTIFICATION</scope>
</reference>
<evidence type="ECO:0000256" key="1">
    <source>
        <dbReference type="ARBA" id="ARBA00000014"/>
    </source>
</evidence>
<comment type="cofactor">
    <cofactor evidence="3 9">
        <name>NAD(+)</name>
        <dbReference type="ChEBI" id="CHEBI:57540"/>
    </cofactor>
</comment>
<dbReference type="NCBIfam" id="NF007956">
    <property type="entry name" value="PRK10675.1"/>
    <property type="match status" value="1"/>
</dbReference>
<dbReference type="Gene3D" id="3.90.25.10">
    <property type="entry name" value="UDP-galactose 4-epimerase, domain 1"/>
    <property type="match status" value="1"/>
</dbReference>
<dbReference type="PANTHER" id="PTHR43725:SF47">
    <property type="entry name" value="UDP-GLUCOSE 4-EPIMERASE"/>
    <property type="match status" value="1"/>
</dbReference>
<proteinExistence type="inferred from homology"/>
<dbReference type="SUPFAM" id="SSF51735">
    <property type="entry name" value="NAD(P)-binding Rossmann-fold domains"/>
    <property type="match status" value="1"/>
</dbReference>
<evidence type="ECO:0000256" key="9">
    <source>
        <dbReference type="RuleBase" id="RU366046"/>
    </source>
</evidence>
<feature type="domain" description="NAD(P)-binding" evidence="10">
    <location>
        <begin position="6"/>
        <end position="325"/>
    </location>
</feature>
<dbReference type="Proteomes" id="UP000594262">
    <property type="component" value="Unplaced"/>
</dbReference>
<dbReference type="CDD" id="cd05247">
    <property type="entry name" value="UDP_G4E_1_SDR_e"/>
    <property type="match status" value="1"/>
</dbReference>
<dbReference type="InterPro" id="IPR005886">
    <property type="entry name" value="UDP_G4E"/>
</dbReference>
<evidence type="ECO:0000256" key="3">
    <source>
        <dbReference type="ARBA" id="ARBA00001911"/>
    </source>
</evidence>
<dbReference type="GO" id="GO:0003974">
    <property type="term" value="F:UDP-N-acetylglucosamine 4-epimerase activity"/>
    <property type="evidence" value="ECO:0007669"/>
    <property type="project" value="UniProtKB-EC"/>
</dbReference>
<dbReference type="RefSeq" id="XP_066912163.1">
    <property type="nucleotide sequence ID" value="XM_067056062.1"/>
</dbReference>
<dbReference type="OrthoDB" id="9402762at2759"/>
<keyword evidence="9" id="KW-0119">Carbohydrate metabolism</keyword>
<dbReference type="AlphaFoldDB" id="A0A7M5XA23"/>
<evidence type="ECO:0000256" key="6">
    <source>
        <dbReference type="ARBA" id="ARBA00023027"/>
    </source>
</evidence>